<organism evidence="1">
    <name type="scientific">marine metagenome</name>
    <dbReference type="NCBI Taxonomy" id="408172"/>
    <lineage>
        <taxon>unclassified sequences</taxon>
        <taxon>metagenomes</taxon>
        <taxon>ecological metagenomes</taxon>
    </lineage>
</organism>
<gene>
    <name evidence="1" type="ORF">METZ01_LOCUS427144</name>
</gene>
<reference evidence="1" key="1">
    <citation type="submission" date="2018-05" db="EMBL/GenBank/DDBJ databases">
        <authorList>
            <person name="Lanie J.A."/>
            <person name="Ng W.-L."/>
            <person name="Kazmierczak K.M."/>
            <person name="Andrzejewski T.M."/>
            <person name="Davidsen T.M."/>
            <person name="Wayne K.J."/>
            <person name="Tettelin H."/>
            <person name="Glass J.I."/>
            <person name="Rusch D."/>
            <person name="Podicherti R."/>
            <person name="Tsui H.-C.T."/>
            <person name="Winkler M.E."/>
        </authorList>
    </citation>
    <scope>NUCLEOTIDE SEQUENCE</scope>
</reference>
<evidence type="ECO:0000313" key="1">
    <source>
        <dbReference type="EMBL" id="SVD74290.1"/>
    </source>
</evidence>
<feature type="non-terminal residue" evidence="1">
    <location>
        <position position="40"/>
    </location>
</feature>
<sequence>MRPIGPKDLVGIVLTPIEAVSSTLERKLGFFSVVIISLSA</sequence>
<dbReference type="EMBL" id="UINC01170310">
    <property type="protein sequence ID" value="SVD74290.1"/>
    <property type="molecule type" value="Genomic_DNA"/>
</dbReference>
<proteinExistence type="predicted"/>
<accession>A0A382XTX7</accession>
<name>A0A382XTX7_9ZZZZ</name>
<protein>
    <submittedName>
        <fullName evidence="1">Uncharacterized protein</fullName>
    </submittedName>
</protein>
<dbReference type="AlphaFoldDB" id="A0A382XTX7"/>